<gene>
    <name evidence="1" type="ORF">NWP22_07150</name>
</gene>
<name>A0ABT6KCQ2_9CYAN</name>
<sequence length="68" mass="7617">MPHIEIKTRKIIDSTLAKKIIDKGDVSAVLTTGKITKPAKSLFDEHDVAYAENIPENEFMESKAEETE</sequence>
<dbReference type="EMBL" id="JANQDF010000067">
    <property type="protein sequence ID" value="MDH6105642.1"/>
    <property type="molecule type" value="Genomic_DNA"/>
</dbReference>
<comment type="caution">
    <text evidence="1">The sequence shown here is derived from an EMBL/GenBank/DDBJ whole genome shotgun (WGS) entry which is preliminary data.</text>
</comment>
<organism evidence="1 2">
    <name type="scientific">Anabaenopsis tanganyikae CS-531</name>
    <dbReference type="NCBI Taxonomy" id="2785304"/>
    <lineage>
        <taxon>Bacteria</taxon>
        <taxon>Bacillati</taxon>
        <taxon>Cyanobacteriota</taxon>
        <taxon>Cyanophyceae</taxon>
        <taxon>Nostocales</taxon>
        <taxon>Nodulariaceae</taxon>
        <taxon>Anabaenopsis</taxon>
        <taxon>Anabaenopsis tanganyikae</taxon>
    </lineage>
</organism>
<accession>A0ABT6KCQ2</accession>
<evidence type="ECO:0000313" key="1">
    <source>
        <dbReference type="EMBL" id="MDH6105642.1"/>
    </source>
</evidence>
<dbReference type="Proteomes" id="UP001159386">
    <property type="component" value="Unassembled WGS sequence"/>
</dbReference>
<reference evidence="1 2" key="1">
    <citation type="journal article" date="2023" name="J. Phycol.">
        <title>Chrysosporum ovalisporum is synonymous with the true-branching cyanobacterium Umezakia natans (Nostocales/Aphanizomenonaceae).</title>
        <authorList>
            <person name="McGregor G.B."/>
            <person name="Sendall B.C."/>
            <person name="Niiyama Y."/>
            <person name="Tuji A."/>
            <person name="Willis A."/>
        </authorList>
    </citation>
    <scope>NUCLEOTIDE SEQUENCE [LARGE SCALE GENOMIC DNA]</scope>
    <source>
        <strain evidence="1 2">CS-531</strain>
    </source>
</reference>
<protein>
    <submittedName>
        <fullName evidence="1">Uncharacterized protein</fullName>
    </submittedName>
</protein>
<proteinExistence type="predicted"/>
<evidence type="ECO:0000313" key="2">
    <source>
        <dbReference type="Proteomes" id="UP001159386"/>
    </source>
</evidence>
<dbReference type="RefSeq" id="WP_280801671.1">
    <property type="nucleotide sequence ID" value="NZ_JANQDF010000067.1"/>
</dbReference>
<keyword evidence="2" id="KW-1185">Reference proteome</keyword>